<keyword evidence="2" id="KW-1133">Transmembrane helix</keyword>
<evidence type="ECO:0000313" key="6">
    <source>
        <dbReference type="Proteomes" id="UP000431744"/>
    </source>
</evidence>
<feature type="transmembrane region" description="Helical" evidence="2">
    <location>
        <begin position="414"/>
        <end position="436"/>
    </location>
</feature>
<evidence type="ECO:0000259" key="3">
    <source>
        <dbReference type="Pfam" id="PF01757"/>
    </source>
</evidence>
<feature type="region of interest" description="Disordered" evidence="1">
    <location>
        <begin position="477"/>
        <end position="498"/>
    </location>
</feature>
<reference evidence="5 6" key="1">
    <citation type="submission" date="2019-09" db="EMBL/GenBank/DDBJ databases">
        <title>Phylogeny of genus Pseudoclavibacter and closely related genus.</title>
        <authorList>
            <person name="Li Y."/>
        </authorList>
    </citation>
    <scope>NUCLEOTIDE SEQUENCE [LARGE SCALE GENOMIC DNA]</scope>
    <source>
        <strain evidence="5 6">EGI 60007</strain>
    </source>
</reference>
<dbReference type="Pfam" id="PF01757">
    <property type="entry name" value="Acyl_transf_3"/>
    <property type="match status" value="1"/>
</dbReference>
<feature type="transmembrane region" description="Helical" evidence="2">
    <location>
        <begin position="359"/>
        <end position="376"/>
    </location>
</feature>
<keyword evidence="2" id="KW-0472">Membrane</keyword>
<feature type="transmembrane region" description="Helical" evidence="2">
    <location>
        <begin position="96"/>
        <end position="117"/>
    </location>
</feature>
<dbReference type="GO" id="GO:0016020">
    <property type="term" value="C:membrane"/>
    <property type="evidence" value="ECO:0007669"/>
    <property type="project" value="TreeGrafter"/>
</dbReference>
<evidence type="ECO:0000256" key="1">
    <source>
        <dbReference type="SAM" id="MobiDB-lite"/>
    </source>
</evidence>
<feature type="transmembrane region" description="Helical" evidence="2">
    <location>
        <begin position="233"/>
        <end position="251"/>
    </location>
</feature>
<dbReference type="EMBL" id="WBJY01000001">
    <property type="protein sequence ID" value="KAB1649101.1"/>
    <property type="molecule type" value="Genomic_DNA"/>
</dbReference>
<dbReference type="InterPro" id="IPR050879">
    <property type="entry name" value="Acyltransferase_3"/>
</dbReference>
<dbReference type="AlphaFoldDB" id="A0A6H9WMW1"/>
<evidence type="ECO:0000256" key="2">
    <source>
        <dbReference type="SAM" id="Phobius"/>
    </source>
</evidence>
<dbReference type="GO" id="GO:0016747">
    <property type="term" value="F:acyltransferase activity, transferring groups other than amino-acyl groups"/>
    <property type="evidence" value="ECO:0007669"/>
    <property type="project" value="InterPro"/>
</dbReference>
<dbReference type="PANTHER" id="PTHR23028">
    <property type="entry name" value="ACETYLTRANSFERASE"/>
    <property type="match status" value="1"/>
</dbReference>
<dbReference type="OrthoDB" id="3404679at2"/>
<evidence type="ECO:0000259" key="4">
    <source>
        <dbReference type="Pfam" id="PF19040"/>
    </source>
</evidence>
<feature type="region of interest" description="Disordered" evidence="1">
    <location>
        <begin position="1"/>
        <end position="26"/>
    </location>
</feature>
<dbReference type="InterPro" id="IPR002656">
    <property type="entry name" value="Acyl_transf_3_dom"/>
</dbReference>
<feature type="transmembrane region" description="Helical" evidence="2">
    <location>
        <begin position="258"/>
        <end position="276"/>
    </location>
</feature>
<feature type="transmembrane region" description="Helical" evidence="2">
    <location>
        <begin position="325"/>
        <end position="347"/>
    </location>
</feature>
<feature type="domain" description="SGNH" evidence="4">
    <location>
        <begin position="543"/>
        <end position="743"/>
    </location>
</feature>
<feature type="transmembrane region" description="Helical" evidence="2">
    <location>
        <begin position="195"/>
        <end position="213"/>
    </location>
</feature>
<dbReference type="GO" id="GO:0009103">
    <property type="term" value="P:lipopolysaccharide biosynthetic process"/>
    <property type="evidence" value="ECO:0007669"/>
    <property type="project" value="TreeGrafter"/>
</dbReference>
<dbReference type="Proteomes" id="UP000431744">
    <property type="component" value="Unassembled WGS sequence"/>
</dbReference>
<dbReference type="Pfam" id="PF19040">
    <property type="entry name" value="SGNH"/>
    <property type="match status" value="1"/>
</dbReference>
<gene>
    <name evidence="5" type="ORF">F8O04_02130</name>
</gene>
<sequence>MDAAAATDARGTVSHEPVTPSRAHSPAGWMPEVQGLRTLALLLVATFHIWFDRVSGGVDIFLLVSAFLMTRSLLGRLERGEPLLPLQYIAKRFGRLMPLSVVVAALILAGSLVALPVSQFGGYVEQFFASTLYVENRWLQNTLVDYFGQGTGLASPFQHYWSLAVQAQVFVLWPLVFAAVALAMQSSHVRRLLSIRTLCLWVFGTILVAGLAWSTIATAINQQHAYFDLWARLWQFAAGSVLALALPYIRLGAAWRGALIWLGIAGAVSCGFLIPVEGTFPGVAALWPVVSAALIIVGAGAATTADAPTRFGGDRLLAHPALARAGGYTYALYLVHWPVLIFGMAVLRTDHPGLLEGSAYLLVSVVLAVLVAHLVERPAARLIRRRSSRSAARPEHPADRPLLLTRVRRFPWRAAGSVAALVALVAGVTSAAGAYADRQRDEAQAQAQGADLSVMGPNVVSAGAPAGAAGPPAVVAPGTGFTDDPDQPDAQALGATSPIPAPWVSGDLGELAPCEPEMLPAETVDRSLRFCQANLDDVDPASADHSVYVVGNSHAMQLAQLIDETARHEGWAVRGYLDHACQFGALQAADADWFDDAWRDGCLALWEDATADLLENRPDAVVVLASWSQDEHTELELPGLADWVADMTEAGIEVVAVRDTPRSDLHMLECAERWGFGSERCLWGTTLTAPNPAIRASIEDAGGVYVDLNPFVCPDGVCRPELGGLTVFYDDDHVTATFMRALAYTAAPTLAERLPWWPEALAP</sequence>
<dbReference type="RefSeq" id="WP_158027693.1">
    <property type="nucleotide sequence ID" value="NZ_BMHG01000001.1"/>
</dbReference>
<keyword evidence="5" id="KW-0012">Acyltransferase</keyword>
<dbReference type="PANTHER" id="PTHR23028:SF53">
    <property type="entry name" value="ACYL_TRANSF_3 DOMAIN-CONTAINING PROTEIN"/>
    <property type="match status" value="1"/>
</dbReference>
<keyword evidence="5" id="KW-0808">Transferase</keyword>
<name>A0A6H9WMW1_9MICO</name>
<evidence type="ECO:0000313" key="5">
    <source>
        <dbReference type="EMBL" id="KAB1649101.1"/>
    </source>
</evidence>
<protein>
    <submittedName>
        <fullName evidence="5">Acyltransferase</fullName>
    </submittedName>
</protein>
<comment type="caution">
    <text evidence="5">The sequence shown here is derived from an EMBL/GenBank/DDBJ whole genome shotgun (WGS) entry which is preliminary data.</text>
</comment>
<keyword evidence="2" id="KW-0812">Transmembrane</keyword>
<feature type="transmembrane region" description="Helical" evidence="2">
    <location>
        <begin position="282"/>
        <end position="304"/>
    </location>
</feature>
<keyword evidence="6" id="KW-1185">Reference proteome</keyword>
<organism evidence="5 6">
    <name type="scientific">Pseudoclavibacter endophyticus</name>
    <dbReference type="NCBI Taxonomy" id="1778590"/>
    <lineage>
        <taxon>Bacteria</taxon>
        <taxon>Bacillati</taxon>
        <taxon>Actinomycetota</taxon>
        <taxon>Actinomycetes</taxon>
        <taxon>Micrococcales</taxon>
        <taxon>Microbacteriaceae</taxon>
        <taxon>Pseudoclavibacter</taxon>
    </lineage>
</organism>
<accession>A0A6H9WMW1</accession>
<feature type="transmembrane region" description="Helical" evidence="2">
    <location>
        <begin position="160"/>
        <end position="183"/>
    </location>
</feature>
<feature type="domain" description="Acyltransferase 3" evidence="3">
    <location>
        <begin position="33"/>
        <end position="372"/>
    </location>
</feature>
<dbReference type="InterPro" id="IPR043968">
    <property type="entry name" value="SGNH"/>
</dbReference>
<proteinExistence type="predicted"/>